<dbReference type="AlphaFoldDB" id="A0A2C9D7K8"/>
<dbReference type="Gene3D" id="2.40.160.60">
    <property type="entry name" value="Outer membrane protein transport protein (OMPP1/FadL/TodX)"/>
    <property type="match status" value="1"/>
</dbReference>
<sequence length="428" mass="44515">MSDRNLRNVRRLNVLAAVALGAVVASGECQAGGFALREQSAAGQGASFAGAAAPGDSPSAMFWNPAAITAFDGVTIEADHSLILPRSSLSVDPSISSLAGFGFGNGGDVGIDAYVPSFYGTWQVNDEVYLGLSVNSPFGLATHSETPWVGQSEHLRAKVRSVAVTPTVGYRINDMISVGVGATTQYMSVSLSRMPVLASSPLTFGTGTIEGEDWSFGATAGLTLTPMEGTEIGFGYRSPMIVSLDGSMLVTSGGAAVSSVETTAGITLPETVTLGLRQAINDRFTLLAGLEWTNWSRLGTVPVVASSGATVSTLAFEYGDGWMVSLGGEYDFSDQLTLRAGAGYEWSPVKDAHRSMRLPDADRLWLSAGASYEFSSALSLDFAYTHIFVSDAPVSVATDAAIGVIGYGGTAEADIDIISAALRYKFGG</sequence>
<dbReference type="KEGG" id="hdi:HDIA_2725"/>
<keyword evidence="6" id="KW-0472">Membrane</keyword>
<keyword evidence="7" id="KW-0998">Cell outer membrane</keyword>
<dbReference type="Pfam" id="PF03349">
    <property type="entry name" value="Toluene_X"/>
    <property type="match status" value="1"/>
</dbReference>
<evidence type="ECO:0000256" key="5">
    <source>
        <dbReference type="ARBA" id="ARBA00022729"/>
    </source>
</evidence>
<dbReference type="Proteomes" id="UP000223606">
    <property type="component" value="Chromosome 1"/>
</dbReference>
<dbReference type="PANTHER" id="PTHR35093">
    <property type="entry name" value="OUTER MEMBRANE PROTEIN NMB0088-RELATED"/>
    <property type="match status" value="1"/>
</dbReference>
<organism evidence="9 10">
    <name type="scientific">Hartmannibacter diazotrophicus</name>
    <dbReference type="NCBI Taxonomy" id="1482074"/>
    <lineage>
        <taxon>Bacteria</taxon>
        <taxon>Pseudomonadati</taxon>
        <taxon>Pseudomonadota</taxon>
        <taxon>Alphaproteobacteria</taxon>
        <taxon>Hyphomicrobiales</taxon>
        <taxon>Pleomorphomonadaceae</taxon>
        <taxon>Hartmannibacter</taxon>
    </lineage>
</organism>
<keyword evidence="3" id="KW-1134">Transmembrane beta strand</keyword>
<dbReference type="GO" id="GO:0015483">
    <property type="term" value="F:long-chain fatty acid transporting porin activity"/>
    <property type="evidence" value="ECO:0007669"/>
    <property type="project" value="TreeGrafter"/>
</dbReference>
<evidence type="ECO:0000256" key="6">
    <source>
        <dbReference type="ARBA" id="ARBA00023136"/>
    </source>
</evidence>
<accession>A0A2C9D7K8</accession>
<evidence type="ECO:0000256" key="8">
    <source>
        <dbReference type="SAM" id="SignalP"/>
    </source>
</evidence>
<keyword evidence="4" id="KW-0812">Transmembrane</keyword>
<evidence type="ECO:0000313" key="10">
    <source>
        <dbReference type="Proteomes" id="UP000223606"/>
    </source>
</evidence>
<protein>
    <submittedName>
        <fullName evidence="9">Putative outer membrane protein</fullName>
    </submittedName>
</protein>
<dbReference type="SUPFAM" id="SSF56935">
    <property type="entry name" value="Porins"/>
    <property type="match status" value="1"/>
</dbReference>
<dbReference type="InterPro" id="IPR005017">
    <property type="entry name" value="OMPP1/FadL/TodX"/>
</dbReference>
<evidence type="ECO:0000313" key="9">
    <source>
        <dbReference type="EMBL" id="SON56266.1"/>
    </source>
</evidence>
<evidence type="ECO:0000256" key="3">
    <source>
        <dbReference type="ARBA" id="ARBA00022452"/>
    </source>
</evidence>
<comment type="similarity">
    <text evidence="2">Belongs to the OmpP1/FadL family.</text>
</comment>
<feature type="chain" id="PRO_5012203398" evidence="8">
    <location>
        <begin position="32"/>
        <end position="428"/>
    </location>
</feature>
<dbReference type="EMBL" id="LT960614">
    <property type="protein sequence ID" value="SON56266.1"/>
    <property type="molecule type" value="Genomic_DNA"/>
</dbReference>
<evidence type="ECO:0000256" key="7">
    <source>
        <dbReference type="ARBA" id="ARBA00023237"/>
    </source>
</evidence>
<dbReference type="GO" id="GO:0009279">
    <property type="term" value="C:cell outer membrane"/>
    <property type="evidence" value="ECO:0007669"/>
    <property type="project" value="UniProtKB-SubCell"/>
</dbReference>
<keyword evidence="10" id="KW-1185">Reference proteome</keyword>
<comment type="subcellular location">
    <subcellularLocation>
        <location evidence="1">Cell outer membrane</location>
        <topology evidence="1">Multi-pass membrane protein</topology>
    </subcellularLocation>
</comment>
<keyword evidence="5 8" id="KW-0732">Signal</keyword>
<evidence type="ECO:0000256" key="2">
    <source>
        <dbReference type="ARBA" id="ARBA00008163"/>
    </source>
</evidence>
<dbReference type="PANTHER" id="PTHR35093:SF3">
    <property type="entry name" value="LONG-CHAIN FATTY ACID TRANSPORT PROTEIN"/>
    <property type="match status" value="1"/>
</dbReference>
<proteinExistence type="inferred from homology"/>
<evidence type="ECO:0000256" key="1">
    <source>
        <dbReference type="ARBA" id="ARBA00004571"/>
    </source>
</evidence>
<feature type="signal peptide" evidence="8">
    <location>
        <begin position="1"/>
        <end position="31"/>
    </location>
</feature>
<reference evidence="10" key="1">
    <citation type="submission" date="2017-09" db="EMBL/GenBank/DDBJ databases">
        <title>Genome sequence of Nannocystis excedens DSM 71.</title>
        <authorList>
            <person name="Blom J."/>
        </authorList>
    </citation>
    <scope>NUCLEOTIDE SEQUENCE [LARGE SCALE GENOMIC DNA]</scope>
    <source>
        <strain evidence="10">type strain: E19</strain>
    </source>
</reference>
<evidence type="ECO:0000256" key="4">
    <source>
        <dbReference type="ARBA" id="ARBA00022692"/>
    </source>
</evidence>
<gene>
    <name evidence="9" type="ORF">HDIA_2725</name>
</gene>
<name>A0A2C9D7K8_9HYPH</name>